<evidence type="ECO:0000256" key="1">
    <source>
        <dbReference type="SAM" id="SignalP"/>
    </source>
</evidence>
<dbReference type="AlphaFoldDB" id="A0A6B0TYX3"/>
<feature type="signal peptide" evidence="1">
    <location>
        <begin position="1"/>
        <end position="23"/>
    </location>
</feature>
<proteinExistence type="predicted"/>
<accession>A0A6B0TYX3</accession>
<evidence type="ECO:0000313" key="2">
    <source>
        <dbReference type="EMBL" id="MXU83191.1"/>
    </source>
</evidence>
<dbReference type="EMBL" id="GIFC01001108">
    <property type="protein sequence ID" value="MXU83191.1"/>
    <property type="molecule type" value="Transcribed_RNA"/>
</dbReference>
<name>A0A6B0TYX3_IXORI</name>
<sequence>MRANGVPFIFSVAWAVTLPIAFSAEQMYVPSSSLVNLLNLSIPGLDSSVLGVNGLPSALVHSTDGVGIPAVGRH</sequence>
<reference evidence="2" key="1">
    <citation type="submission" date="2019-12" db="EMBL/GenBank/DDBJ databases">
        <title>An insight into the sialome of adult female Ixodes ricinus ticks feeding for 6 days.</title>
        <authorList>
            <person name="Perner J."/>
            <person name="Ribeiro J.M.C."/>
        </authorList>
    </citation>
    <scope>NUCLEOTIDE SEQUENCE</scope>
    <source>
        <strain evidence="2">Semi-engorged</strain>
        <tissue evidence="2">Salivary glands</tissue>
    </source>
</reference>
<protein>
    <submittedName>
        <fullName evidence="2">Putative secreted protein</fullName>
    </submittedName>
</protein>
<keyword evidence="1" id="KW-0732">Signal</keyword>
<organism evidence="2">
    <name type="scientific">Ixodes ricinus</name>
    <name type="common">Common tick</name>
    <name type="synonym">Acarus ricinus</name>
    <dbReference type="NCBI Taxonomy" id="34613"/>
    <lineage>
        <taxon>Eukaryota</taxon>
        <taxon>Metazoa</taxon>
        <taxon>Ecdysozoa</taxon>
        <taxon>Arthropoda</taxon>
        <taxon>Chelicerata</taxon>
        <taxon>Arachnida</taxon>
        <taxon>Acari</taxon>
        <taxon>Parasitiformes</taxon>
        <taxon>Ixodida</taxon>
        <taxon>Ixodoidea</taxon>
        <taxon>Ixodidae</taxon>
        <taxon>Ixodinae</taxon>
        <taxon>Ixodes</taxon>
    </lineage>
</organism>
<feature type="chain" id="PRO_5025537355" evidence="1">
    <location>
        <begin position="24"/>
        <end position="74"/>
    </location>
</feature>